<organism evidence="1 2">
    <name type="scientific">Friedmanniomyces simplex</name>
    <dbReference type="NCBI Taxonomy" id="329884"/>
    <lineage>
        <taxon>Eukaryota</taxon>
        <taxon>Fungi</taxon>
        <taxon>Dikarya</taxon>
        <taxon>Ascomycota</taxon>
        <taxon>Pezizomycotina</taxon>
        <taxon>Dothideomycetes</taxon>
        <taxon>Dothideomycetidae</taxon>
        <taxon>Mycosphaerellales</taxon>
        <taxon>Teratosphaeriaceae</taxon>
        <taxon>Friedmanniomyces</taxon>
    </lineage>
</organism>
<dbReference type="STRING" id="329884.A0A4U0W4Z6"/>
<gene>
    <name evidence="1" type="ORF">B0A55_11463</name>
</gene>
<protein>
    <submittedName>
        <fullName evidence="1">Uncharacterized protein</fullName>
    </submittedName>
</protein>
<sequence length="270" mass="29224">ELLVSQKTITKQAGKTTDLTPLSGKFDVLGEHLAAIRDATKQHTDCLRSLLEAQQSAPNFSLPEIDLTPLTDRLNRIQESLQRHSERGDTTPGTGDAKFIMSALSSHLSKIQSVTEANAQHVRTLREKQSATQEKMHIAVASTSDAIAALNQHASAQQERMHTAFASNSDAIAALNRHASAQQDRTNERVEGLNGQVGELMAGQREMVEVMRELAGSITAQNKGACDHVVVPPPRKVGRRIVGFVYDAKDGAGGGKGDGKRNGEEYWKGL</sequence>
<name>A0A4U0W4Z6_9PEZI</name>
<keyword evidence="2" id="KW-1185">Reference proteome</keyword>
<reference evidence="1 2" key="1">
    <citation type="submission" date="2017-03" db="EMBL/GenBank/DDBJ databases">
        <title>Genomes of endolithic fungi from Antarctica.</title>
        <authorList>
            <person name="Coleine C."/>
            <person name="Masonjones S."/>
            <person name="Stajich J.E."/>
        </authorList>
    </citation>
    <scope>NUCLEOTIDE SEQUENCE [LARGE SCALE GENOMIC DNA]</scope>
    <source>
        <strain evidence="1 2">CCFEE 5184</strain>
    </source>
</reference>
<dbReference type="Proteomes" id="UP000309340">
    <property type="component" value="Unassembled WGS sequence"/>
</dbReference>
<evidence type="ECO:0000313" key="1">
    <source>
        <dbReference type="EMBL" id="TKA57307.1"/>
    </source>
</evidence>
<dbReference type="OrthoDB" id="5364171at2759"/>
<dbReference type="EMBL" id="NAJQ01001531">
    <property type="protein sequence ID" value="TKA57307.1"/>
    <property type="molecule type" value="Genomic_DNA"/>
</dbReference>
<comment type="caution">
    <text evidence="1">The sequence shown here is derived from an EMBL/GenBank/DDBJ whole genome shotgun (WGS) entry which is preliminary data.</text>
</comment>
<evidence type="ECO:0000313" key="2">
    <source>
        <dbReference type="Proteomes" id="UP000309340"/>
    </source>
</evidence>
<dbReference type="AlphaFoldDB" id="A0A4U0W4Z6"/>
<feature type="non-terminal residue" evidence="1">
    <location>
        <position position="1"/>
    </location>
</feature>
<proteinExistence type="predicted"/>
<accession>A0A4U0W4Z6</accession>